<feature type="non-terminal residue" evidence="3">
    <location>
        <position position="265"/>
    </location>
</feature>
<proteinExistence type="predicted"/>
<dbReference type="GO" id="GO:0016787">
    <property type="term" value="F:hydrolase activity"/>
    <property type="evidence" value="ECO:0007669"/>
    <property type="project" value="UniProtKB-KW"/>
</dbReference>
<dbReference type="AlphaFoldDB" id="X0V751"/>
<accession>X0V751</accession>
<dbReference type="InterPro" id="IPR029058">
    <property type="entry name" value="AB_hydrolase_fold"/>
</dbReference>
<evidence type="ECO:0008006" key="4">
    <source>
        <dbReference type="Google" id="ProtNLM"/>
    </source>
</evidence>
<organism evidence="3">
    <name type="scientific">marine sediment metagenome</name>
    <dbReference type="NCBI Taxonomy" id="412755"/>
    <lineage>
        <taxon>unclassified sequences</taxon>
        <taxon>metagenomes</taxon>
        <taxon>ecological metagenomes</taxon>
    </lineage>
</organism>
<reference evidence="3" key="1">
    <citation type="journal article" date="2014" name="Front. Microbiol.">
        <title>High frequency of phylogenetically diverse reductive dehalogenase-homologous genes in deep subseafloor sedimentary metagenomes.</title>
        <authorList>
            <person name="Kawai M."/>
            <person name="Futagami T."/>
            <person name="Toyoda A."/>
            <person name="Takaki Y."/>
            <person name="Nishi S."/>
            <person name="Hori S."/>
            <person name="Arai W."/>
            <person name="Tsubouchi T."/>
            <person name="Morono Y."/>
            <person name="Uchiyama I."/>
            <person name="Ito T."/>
            <person name="Fujiyama A."/>
            <person name="Inagaki F."/>
            <person name="Takami H."/>
        </authorList>
    </citation>
    <scope>NUCLEOTIDE SEQUENCE</scope>
    <source>
        <strain evidence="3">Expedition CK06-06</strain>
    </source>
</reference>
<evidence type="ECO:0000313" key="3">
    <source>
        <dbReference type="EMBL" id="GAG08333.1"/>
    </source>
</evidence>
<sequence length="265" mass="29091">LENHLPYIGPAQSVMDPGLRAGVDNPAGVSIIPSGTAGGTLSKRGGLVRAGYPHQRIGHLLVSLVGLTCCTGCPVVSKLPAPGRVLTQREPEFGRKYYLYLPTRYDHDRRWPLVVTCHGTPWWDTARAQLDTWKGLAEKEGFLVAAPELIGTASVPRSAAEQIRRQSQDERAILSVVRSIRAARSVDQTRVFLTGWSAGAYAVLFTGLRNPDVFRALSVYQGNFDPAFVEPCAPFLDRYQPIQIVYGSEDPIANAQPCVDWLRSH</sequence>
<protein>
    <recommendedName>
        <fullName evidence="4">Peptidase S9 prolyl oligopeptidase catalytic domain-containing protein</fullName>
    </recommendedName>
</protein>
<evidence type="ECO:0000256" key="2">
    <source>
        <dbReference type="ARBA" id="ARBA00022801"/>
    </source>
</evidence>
<keyword evidence="1" id="KW-0732">Signal</keyword>
<name>X0V751_9ZZZZ</name>
<dbReference type="InterPro" id="IPR010126">
    <property type="entry name" value="Esterase_phb"/>
</dbReference>
<dbReference type="GO" id="GO:0005576">
    <property type="term" value="C:extracellular region"/>
    <property type="evidence" value="ECO:0007669"/>
    <property type="project" value="InterPro"/>
</dbReference>
<feature type="non-terminal residue" evidence="3">
    <location>
        <position position="1"/>
    </location>
</feature>
<gene>
    <name evidence="3" type="ORF">S01H1_44557</name>
</gene>
<dbReference type="Gene3D" id="3.40.50.1820">
    <property type="entry name" value="alpha/beta hydrolase"/>
    <property type="match status" value="1"/>
</dbReference>
<dbReference type="Pfam" id="PF10503">
    <property type="entry name" value="Esterase_PHB"/>
    <property type="match status" value="1"/>
</dbReference>
<dbReference type="EMBL" id="BARS01028423">
    <property type="protein sequence ID" value="GAG08333.1"/>
    <property type="molecule type" value="Genomic_DNA"/>
</dbReference>
<dbReference type="PANTHER" id="PTHR43037:SF5">
    <property type="entry name" value="FERULOYL ESTERASE"/>
    <property type="match status" value="1"/>
</dbReference>
<keyword evidence="2" id="KW-0378">Hydrolase</keyword>
<comment type="caution">
    <text evidence="3">The sequence shown here is derived from an EMBL/GenBank/DDBJ whole genome shotgun (WGS) entry which is preliminary data.</text>
</comment>
<dbReference type="SUPFAM" id="SSF53474">
    <property type="entry name" value="alpha/beta-Hydrolases"/>
    <property type="match status" value="1"/>
</dbReference>
<evidence type="ECO:0000256" key="1">
    <source>
        <dbReference type="ARBA" id="ARBA00022729"/>
    </source>
</evidence>
<dbReference type="InterPro" id="IPR050955">
    <property type="entry name" value="Plant_Biomass_Hydrol_Est"/>
</dbReference>
<dbReference type="PANTHER" id="PTHR43037">
    <property type="entry name" value="UNNAMED PRODUCT-RELATED"/>
    <property type="match status" value="1"/>
</dbReference>